<evidence type="ECO:0000313" key="1">
    <source>
        <dbReference type="EMBL" id="EJW95093.1"/>
    </source>
</evidence>
<proteinExistence type="predicted"/>
<sequence>MIDDSPLPPPMPEQLPALIELLLRSTPEVYRPAVAHAVFPALGAHLHRTSFRYIDNVCHEATLMNVLMAGTGAGKDCISEPINRIMADIRQRDAENLRREREWKEEVTSKGANKDKRRRPEGLVIQEIDADMTNPAFVMRTAEADGHFLYTKMNEIDQFDALRGSARGQQQFQIMCLAFDPGNRYGQTRVGAASVTEKVCVRFNWNASTTILKGKRYFSRVLTDGPVSRINFCTIPEREIGAEMPVYGSYGPEFDEELRPYIDCLCRASGEISCPEASRLALQLREECADCARLTQNRVYENLSYRATVIAWLKACVLYVASGCRWDPTFDAFVRWSLHYDLWCKMEFFGTAIQEAILTWNDQSGARPGRQNLLNLLPPVFSLPEAVSMRVSQGLDAAGTCAMLRQWKHRGYVQMEVMLRAGKPTEVYRRLQF</sequence>
<dbReference type="AlphaFoldDB" id="J9FL04"/>
<organism evidence="1">
    <name type="scientific">gut metagenome</name>
    <dbReference type="NCBI Taxonomy" id="749906"/>
    <lineage>
        <taxon>unclassified sequences</taxon>
        <taxon>metagenomes</taxon>
        <taxon>organismal metagenomes</taxon>
    </lineage>
</organism>
<protein>
    <recommendedName>
        <fullName evidence="2">DUF3987 domain-containing protein</fullName>
    </recommendedName>
</protein>
<name>J9FL04_9ZZZZ</name>
<gene>
    <name evidence="1" type="ORF">EVA_16802</name>
</gene>
<evidence type="ECO:0008006" key="2">
    <source>
        <dbReference type="Google" id="ProtNLM"/>
    </source>
</evidence>
<reference evidence="1" key="1">
    <citation type="journal article" date="2012" name="PLoS ONE">
        <title>Gene sets for utilization of primary and secondary nutrition supplies in the distal gut of endangered iberian lynx.</title>
        <authorList>
            <person name="Alcaide M."/>
            <person name="Messina E."/>
            <person name="Richter M."/>
            <person name="Bargiela R."/>
            <person name="Peplies J."/>
            <person name="Huws S.A."/>
            <person name="Newbold C.J."/>
            <person name="Golyshin P.N."/>
            <person name="Simon M.A."/>
            <person name="Lopez G."/>
            <person name="Yakimov M.M."/>
            <person name="Ferrer M."/>
        </authorList>
    </citation>
    <scope>NUCLEOTIDE SEQUENCE</scope>
</reference>
<comment type="caution">
    <text evidence="1">The sequence shown here is derived from an EMBL/GenBank/DDBJ whole genome shotgun (WGS) entry which is preliminary data.</text>
</comment>
<dbReference type="EMBL" id="AMCI01006007">
    <property type="protein sequence ID" value="EJW95093.1"/>
    <property type="molecule type" value="Genomic_DNA"/>
</dbReference>
<accession>J9FL04</accession>